<evidence type="ECO:0000313" key="1">
    <source>
        <dbReference type="EMBL" id="MDB9140523.1"/>
    </source>
</evidence>
<name>A0AAW6FBJ1_PARDI</name>
<proteinExistence type="predicted"/>
<comment type="caution">
    <text evidence="1">The sequence shown here is derived from an EMBL/GenBank/DDBJ whole genome shotgun (WGS) entry which is preliminary data.</text>
</comment>
<dbReference type="RefSeq" id="WP_272061646.1">
    <property type="nucleotide sequence ID" value="NZ_JAQMPX010000136.1"/>
</dbReference>
<protein>
    <submittedName>
        <fullName evidence="1">Uncharacterized protein</fullName>
    </submittedName>
</protein>
<dbReference type="EMBL" id="JAQMPX010000136">
    <property type="protein sequence ID" value="MDB9140523.1"/>
    <property type="molecule type" value="Genomic_DNA"/>
</dbReference>
<reference evidence="1" key="1">
    <citation type="submission" date="2023-01" db="EMBL/GenBank/DDBJ databases">
        <title>Human gut microbiome strain richness.</title>
        <authorList>
            <person name="Chen-Liaw A."/>
        </authorList>
    </citation>
    <scope>NUCLEOTIDE SEQUENCE</scope>
    <source>
        <strain evidence="1">D35st1_E5_D35t1_190705</strain>
    </source>
</reference>
<organism evidence="1 2">
    <name type="scientific">Parabacteroides distasonis</name>
    <dbReference type="NCBI Taxonomy" id="823"/>
    <lineage>
        <taxon>Bacteria</taxon>
        <taxon>Pseudomonadati</taxon>
        <taxon>Bacteroidota</taxon>
        <taxon>Bacteroidia</taxon>
        <taxon>Bacteroidales</taxon>
        <taxon>Tannerellaceae</taxon>
        <taxon>Parabacteroides</taxon>
    </lineage>
</organism>
<gene>
    <name evidence="1" type="ORF">PN612_18705</name>
</gene>
<accession>A0AAW6FBJ1</accession>
<sequence length="49" mass="5579">MMALSPVGPKKGSDFLLSISLLKYARWNICYCLPIQMPKEENSYIGHHP</sequence>
<dbReference type="Proteomes" id="UP001211522">
    <property type="component" value="Unassembled WGS sequence"/>
</dbReference>
<evidence type="ECO:0000313" key="2">
    <source>
        <dbReference type="Proteomes" id="UP001211522"/>
    </source>
</evidence>
<dbReference type="AlphaFoldDB" id="A0AAW6FBJ1"/>